<dbReference type="InterPro" id="IPR051099">
    <property type="entry name" value="AGR/TXD"/>
</dbReference>
<protein>
    <recommendedName>
        <fullName evidence="2">Thioredoxin domain-containing protein 12</fullName>
        <ecNumber evidence="1">1.8.4.2</ecNumber>
    </recommendedName>
</protein>
<evidence type="ECO:0000256" key="3">
    <source>
        <dbReference type="ARBA" id="ARBA00022729"/>
    </source>
</evidence>
<dbReference type="InterPro" id="IPR037462">
    <property type="entry name" value="ERp19"/>
</dbReference>
<dbReference type="Gene3D" id="3.40.30.10">
    <property type="entry name" value="Glutaredoxin"/>
    <property type="match status" value="1"/>
</dbReference>
<evidence type="ECO:0000256" key="4">
    <source>
        <dbReference type="ARBA" id="ARBA00033687"/>
    </source>
</evidence>
<keyword evidence="3" id="KW-0732">Signal</keyword>
<organism evidence="6">
    <name type="scientific">Homalodisca liturata</name>
    <dbReference type="NCBI Taxonomy" id="320908"/>
    <lineage>
        <taxon>Eukaryota</taxon>
        <taxon>Metazoa</taxon>
        <taxon>Ecdysozoa</taxon>
        <taxon>Arthropoda</taxon>
        <taxon>Hexapoda</taxon>
        <taxon>Insecta</taxon>
        <taxon>Pterygota</taxon>
        <taxon>Neoptera</taxon>
        <taxon>Paraneoptera</taxon>
        <taxon>Hemiptera</taxon>
        <taxon>Auchenorrhyncha</taxon>
        <taxon>Membracoidea</taxon>
        <taxon>Cicadellidae</taxon>
        <taxon>Cicadellinae</taxon>
        <taxon>Proconiini</taxon>
        <taxon>Homalodisca</taxon>
    </lineage>
</organism>
<evidence type="ECO:0000256" key="1">
    <source>
        <dbReference type="ARBA" id="ARBA00013094"/>
    </source>
</evidence>
<dbReference type="SUPFAM" id="SSF52833">
    <property type="entry name" value="Thioredoxin-like"/>
    <property type="match status" value="1"/>
</dbReference>
<dbReference type="CDD" id="cd02959">
    <property type="entry name" value="ERp19"/>
    <property type="match status" value="1"/>
</dbReference>
<sequence>MITKHLMMKLLPVGVFYCVGCFIFKVKASEHNLARGFGDHIMWHTLDEALVEAKSSSQPIMLVIHKSWCGACKALKPKFSESKEIAELSKSFVMVNLEDNEEPKGGTYAPDGGYIPRILFLNSEGEVQTELYNQNGNPQYKYFYSDADSIATMMRKVINDLPTRPKFPSDEL</sequence>
<dbReference type="EMBL" id="GECU01032836">
    <property type="protein sequence ID" value="JAS74870.1"/>
    <property type="molecule type" value="Transcribed_RNA"/>
</dbReference>
<dbReference type="PANTHER" id="PTHR15337:SF11">
    <property type="entry name" value="THIOREDOXIN DOMAIN-CONTAINING PROTEIN"/>
    <property type="match status" value="1"/>
</dbReference>
<dbReference type="PROSITE" id="PS51352">
    <property type="entry name" value="THIOREDOXIN_2"/>
    <property type="match status" value="1"/>
</dbReference>
<dbReference type="AlphaFoldDB" id="A0A1B6HJJ7"/>
<dbReference type="PROSITE" id="PS00194">
    <property type="entry name" value="THIOREDOXIN_1"/>
    <property type="match status" value="1"/>
</dbReference>
<proteinExistence type="predicted"/>
<gene>
    <name evidence="7" type="ORF">g.22004</name>
    <name evidence="6" type="ORF">g.22005</name>
</gene>
<evidence type="ECO:0000313" key="6">
    <source>
        <dbReference type="EMBL" id="JAS74870.1"/>
    </source>
</evidence>
<dbReference type="InterPro" id="IPR017937">
    <property type="entry name" value="Thioredoxin_CS"/>
</dbReference>
<dbReference type="GO" id="GO:0019153">
    <property type="term" value="F:protein-disulfide reductase (glutathione) activity"/>
    <property type="evidence" value="ECO:0007669"/>
    <property type="project" value="UniProtKB-EC"/>
</dbReference>
<dbReference type="GO" id="GO:0005783">
    <property type="term" value="C:endoplasmic reticulum"/>
    <property type="evidence" value="ECO:0007669"/>
    <property type="project" value="TreeGrafter"/>
</dbReference>
<dbReference type="Pfam" id="PF13899">
    <property type="entry name" value="Thioredoxin_7"/>
    <property type="match status" value="1"/>
</dbReference>
<dbReference type="EC" id="1.8.4.2" evidence="1"/>
<accession>A0A1B6HJJ7</accession>
<reference evidence="6" key="1">
    <citation type="submission" date="2015-11" db="EMBL/GenBank/DDBJ databases">
        <title>De novo transcriptome assembly of four potential Pierce s Disease insect vectors from Arizona vineyards.</title>
        <authorList>
            <person name="Tassone E.E."/>
        </authorList>
    </citation>
    <scope>NUCLEOTIDE SEQUENCE</scope>
</reference>
<dbReference type="PANTHER" id="PTHR15337">
    <property type="entry name" value="ANTERIOR GRADIENT PROTEIN-RELATED"/>
    <property type="match status" value="1"/>
</dbReference>
<name>A0A1B6HJJ7_9HEMI</name>
<evidence type="ECO:0000259" key="5">
    <source>
        <dbReference type="PROSITE" id="PS51352"/>
    </source>
</evidence>
<dbReference type="InterPro" id="IPR013766">
    <property type="entry name" value="Thioredoxin_domain"/>
</dbReference>
<dbReference type="InterPro" id="IPR036249">
    <property type="entry name" value="Thioredoxin-like_sf"/>
</dbReference>
<dbReference type="EMBL" id="GECU01006184">
    <property type="protein sequence ID" value="JAT01523.1"/>
    <property type="molecule type" value="Transcribed_RNA"/>
</dbReference>
<feature type="domain" description="Thioredoxin" evidence="5">
    <location>
        <begin position="22"/>
        <end position="163"/>
    </location>
</feature>
<evidence type="ECO:0000256" key="2">
    <source>
        <dbReference type="ARBA" id="ARBA00016955"/>
    </source>
</evidence>
<evidence type="ECO:0000313" key="7">
    <source>
        <dbReference type="EMBL" id="JAT01523.1"/>
    </source>
</evidence>
<comment type="catalytic activity">
    <reaction evidence="4">
        <text>[protein]-disulfide + 2 glutathione = [protein]-dithiol + glutathione disulfide</text>
        <dbReference type="Rhea" id="RHEA:21064"/>
        <dbReference type="Rhea" id="RHEA-COMP:10593"/>
        <dbReference type="Rhea" id="RHEA-COMP:10594"/>
        <dbReference type="ChEBI" id="CHEBI:29950"/>
        <dbReference type="ChEBI" id="CHEBI:50058"/>
        <dbReference type="ChEBI" id="CHEBI:57925"/>
        <dbReference type="ChEBI" id="CHEBI:58297"/>
        <dbReference type="EC" id="1.8.4.2"/>
    </reaction>
    <physiologicalReaction direction="right-to-left" evidence="4">
        <dbReference type="Rhea" id="RHEA:21066"/>
    </physiologicalReaction>
</comment>